<dbReference type="Proteomes" id="UP001141259">
    <property type="component" value="Unassembled WGS sequence"/>
</dbReference>
<feature type="transmembrane region" description="Helical" evidence="1">
    <location>
        <begin position="123"/>
        <end position="143"/>
    </location>
</feature>
<feature type="transmembrane region" description="Helical" evidence="1">
    <location>
        <begin position="53"/>
        <end position="73"/>
    </location>
</feature>
<comment type="caution">
    <text evidence="2">The sequence shown here is derived from an EMBL/GenBank/DDBJ whole genome shotgun (WGS) entry which is preliminary data.</text>
</comment>
<feature type="transmembrane region" description="Helical" evidence="1">
    <location>
        <begin position="85"/>
        <end position="103"/>
    </location>
</feature>
<evidence type="ECO:0000313" key="3">
    <source>
        <dbReference type="Proteomes" id="UP001141259"/>
    </source>
</evidence>
<feature type="transmembrane region" description="Helical" evidence="1">
    <location>
        <begin position="155"/>
        <end position="174"/>
    </location>
</feature>
<feature type="transmembrane region" description="Helical" evidence="1">
    <location>
        <begin position="225"/>
        <end position="245"/>
    </location>
</feature>
<keyword evidence="3" id="KW-1185">Reference proteome</keyword>
<evidence type="ECO:0000256" key="1">
    <source>
        <dbReference type="SAM" id="Phobius"/>
    </source>
</evidence>
<evidence type="ECO:0000313" key="2">
    <source>
        <dbReference type="EMBL" id="MCS7482408.1"/>
    </source>
</evidence>
<feature type="transmembrane region" description="Helical" evidence="1">
    <location>
        <begin position="257"/>
        <end position="278"/>
    </location>
</feature>
<accession>A0A9X2VVF3</accession>
<organism evidence="2 3">
    <name type="scientific">Umezawaea endophytica</name>
    <dbReference type="NCBI Taxonomy" id="1654476"/>
    <lineage>
        <taxon>Bacteria</taxon>
        <taxon>Bacillati</taxon>
        <taxon>Actinomycetota</taxon>
        <taxon>Actinomycetes</taxon>
        <taxon>Pseudonocardiales</taxon>
        <taxon>Pseudonocardiaceae</taxon>
        <taxon>Umezawaea</taxon>
    </lineage>
</organism>
<dbReference type="RefSeq" id="WP_259627871.1">
    <property type="nucleotide sequence ID" value="NZ_JANYMP010000023.1"/>
</dbReference>
<sequence length="318" mass="33380">MRALSAMTARTAGWNRPMLVTAWAMVPVALVCLVGLAVDDRILVGAPIWLKPLKFAVSIAVYGITWAWLISLLKIGERLARRVSVVLAAVMFVEQALILMQVVRGRGSHFNVLTPFDSTVFGVMGVSIAVLWTGTLILTVLVLRTPFADRATRWALRIGAVVSLAGIGTGALMTSPTSTQLDSMKDGTFKGVIGAHTVGMEDGGPVMPVTGWSTTGGDLRVPHFIGMHALQVLPLLVLVLALLATRVPALADGAVRARLVVVAGVGYGLLFGLVLWQAERGQPLLEPDALTLTAAAAIVVGVVVGSVVAVTARTRVAA</sequence>
<keyword evidence="1" id="KW-1133">Transmembrane helix</keyword>
<name>A0A9X2VVF3_9PSEU</name>
<proteinExistence type="predicted"/>
<feature type="transmembrane region" description="Helical" evidence="1">
    <location>
        <begin position="290"/>
        <end position="312"/>
    </location>
</feature>
<dbReference type="AlphaFoldDB" id="A0A9X2VVF3"/>
<dbReference type="EMBL" id="JANYMP010000023">
    <property type="protein sequence ID" value="MCS7482408.1"/>
    <property type="molecule type" value="Genomic_DNA"/>
</dbReference>
<protein>
    <submittedName>
        <fullName evidence="2">Uncharacterized protein</fullName>
    </submittedName>
</protein>
<gene>
    <name evidence="2" type="ORF">NZH93_36655</name>
</gene>
<keyword evidence="1" id="KW-0472">Membrane</keyword>
<reference evidence="2" key="1">
    <citation type="submission" date="2022-08" db="EMBL/GenBank/DDBJ databases">
        <authorList>
            <person name="Tistechok S."/>
            <person name="Samborskyy M."/>
            <person name="Roman I."/>
        </authorList>
    </citation>
    <scope>NUCLEOTIDE SEQUENCE</scope>
    <source>
        <strain evidence="2">DSM 103496</strain>
    </source>
</reference>
<keyword evidence="1" id="KW-0812">Transmembrane</keyword>